<dbReference type="GeneID" id="49384017"/>
<organism evidence="2 3">
    <name type="scientific">Streptomyces lavendulae subsp. lavendulae</name>
    <dbReference type="NCBI Taxonomy" id="58340"/>
    <lineage>
        <taxon>Bacteria</taxon>
        <taxon>Bacillati</taxon>
        <taxon>Actinomycetota</taxon>
        <taxon>Actinomycetes</taxon>
        <taxon>Kitasatosporales</taxon>
        <taxon>Streptomycetaceae</taxon>
        <taxon>Streptomyces</taxon>
    </lineage>
</organism>
<dbReference type="EMBL" id="CP024985">
    <property type="protein sequence ID" value="ATZ24821.1"/>
    <property type="molecule type" value="Genomic_DNA"/>
</dbReference>
<keyword evidence="3" id="KW-1185">Reference proteome</keyword>
<evidence type="ECO:0000313" key="2">
    <source>
        <dbReference type="EMBL" id="ATZ24821.1"/>
    </source>
</evidence>
<dbReference type="KEGG" id="slx:SLAV_14835"/>
<dbReference type="InterPro" id="IPR024976">
    <property type="entry name" value="DUF3885"/>
</dbReference>
<proteinExistence type="predicted"/>
<evidence type="ECO:0000259" key="1">
    <source>
        <dbReference type="Pfam" id="PF13021"/>
    </source>
</evidence>
<dbReference type="RefSeq" id="WP_234333641.1">
    <property type="nucleotide sequence ID" value="NZ_CP024985.1"/>
</dbReference>
<gene>
    <name evidence="2" type="ORF">SLAV_14835</name>
</gene>
<dbReference type="Pfam" id="PF13021">
    <property type="entry name" value="DUF3885"/>
    <property type="match status" value="1"/>
</dbReference>
<feature type="domain" description="DUF3885" evidence="1">
    <location>
        <begin position="28"/>
        <end position="197"/>
    </location>
</feature>
<accession>A0A2K8PDL2</accession>
<protein>
    <recommendedName>
        <fullName evidence="1">DUF3885 domain-containing protein</fullName>
    </recommendedName>
</protein>
<evidence type="ECO:0000313" key="3">
    <source>
        <dbReference type="Proteomes" id="UP000231791"/>
    </source>
</evidence>
<dbReference type="AlphaFoldDB" id="A0A2K8PDL2"/>
<reference evidence="2 3" key="1">
    <citation type="submission" date="2017-11" db="EMBL/GenBank/DDBJ databases">
        <title>Complete genome sequence of Streptomyces lavendulae subsp. lavendulae CCM 3239 (formerly 'Streptomyces aureofaciens CCM 3239'), the producer of the angucycline-type antibiotic auricin.</title>
        <authorList>
            <person name="Busche T."/>
            <person name="Novakova R."/>
            <person name="Al'Dilaimi A."/>
            <person name="Homerova D."/>
            <person name="Feckova L."/>
            <person name="Rezuchova B."/>
            <person name="Mingyar E."/>
            <person name="Csolleiova D."/>
            <person name="Bekeova C."/>
            <person name="Winkler A."/>
            <person name="Sevcikova B."/>
            <person name="Kalinowski J."/>
            <person name="Kormanec J."/>
            <person name="Ruckert C."/>
        </authorList>
    </citation>
    <scope>NUCLEOTIDE SEQUENCE [LARGE SCALE GENOMIC DNA]</scope>
    <source>
        <strain evidence="2 3">CCM 3239</strain>
    </source>
</reference>
<sequence length="200" mass="23324">MSVPLADPAHERLARLWQGQRPPGPWLPWDLKGVYQDRWVRFHSLPESKRYPEDEAEYAVVLDRYNTVLDELFAGGEVYVVSLDWADPAEPTQWSHHRRALHPQGTVWTTLDETDDPDPEYHNRWYFYADRRPWQRGCADALLRAVADDALSGVFFTDPDLTRIHHPYDGGADVILPTPKERDHLRDRHASWLSEHPRGL</sequence>
<dbReference type="Proteomes" id="UP000231791">
    <property type="component" value="Chromosome"/>
</dbReference>
<name>A0A2K8PDL2_STRLA</name>